<gene>
    <name evidence="2" type="ORF">CHI95_23355</name>
</gene>
<feature type="domain" description="Minor tail T" evidence="1">
    <location>
        <begin position="23"/>
        <end position="97"/>
    </location>
</feature>
<comment type="caution">
    <text evidence="2">The sequence shown here is derived from an EMBL/GenBank/DDBJ whole genome shotgun (WGS) entry which is preliminary data.</text>
</comment>
<dbReference type="OrthoDB" id="5736883at2"/>
<evidence type="ECO:0000259" key="1">
    <source>
        <dbReference type="Pfam" id="PF06223"/>
    </source>
</evidence>
<dbReference type="Proteomes" id="UP000216001">
    <property type="component" value="Unassembled WGS sequence"/>
</dbReference>
<dbReference type="Pfam" id="PF06223">
    <property type="entry name" value="Phage_tail_T"/>
    <property type="match status" value="1"/>
</dbReference>
<dbReference type="InterPro" id="IPR009350">
    <property type="entry name" value="Phage_tail_T"/>
</dbReference>
<organism evidence="2 3">
    <name type="scientific">Providencia rettgeri</name>
    <dbReference type="NCBI Taxonomy" id="587"/>
    <lineage>
        <taxon>Bacteria</taxon>
        <taxon>Pseudomonadati</taxon>
        <taxon>Pseudomonadota</taxon>
        <taxon>Gammaproteobacteria</taxon>
        <taxon>Enterobacterales</taxon>
        <taxon>Morganellaceae</taxon>
        <taxon>Providencia</taxon>
    </lineage>
</organism>
<accession>A0A264VLM9</accession>
<sequence>MFALRLAREFGRPDWRRMLSEMSASEFSDWVTHFSKTPFMPQLIDIEFATLHTSLYMAMSGTKTELTDFMLLTDVEADEGEMSDEAIQLASEGISGGVRYEQPNSGS</sequence>
<name>A0A264VLM9_PRORE</name>
<evidence type="ECO:0000313" key="2">
    <source>
        <dbReference type="EMBL" id="OZS72175.1"/>
    </source>
</evidence>
<dbReference type="AlphaFoldDB" id="A0A264VLM9"/>
<dbReference type="NCBIfam" id="TIGR01715">
    <property type="entry name" value="phage_lam_T"/>
    <property type="match status" value="1"/>
</dbReference>
<dbReference type="EMBL" id="NOWC01000044">
    <property type="protein sequence ID" value="OZS72175.1"/>
    <property type="molecule type" value="Genomic_DNA"/>
</dbReference>
<evidence type="ECO:0000313" key="3">
    <source>
        <dbReference type="Proteomes" id="UP000216001"/>
    </source>
</evidence>
<proteinExistence type="predicted"/>
<protein>
    <submittedName>
        <fullName evidence="2">Phage tail assembly protein T</fullName>
    </submittedName>
</protein>
<reference evidence="2 3" key="1">
    <citation type="submission" date="2017-07" db="EMBL/GenBank/DDBJ databases">
        <title>blaIMP-27 on transferable plasmids in Proteus mirabilis and Providencia rettgeri.</title>
        <authorList>
            <person name="Potter R."/>
        </authorList>
    </citation>
    <scope>NUCLEOTIDE SEQUENCE [LARGE SCALE GENOMIC DNA]</scope>
    <source>
        <strain evidence="2 3">PR1</strain>
    </source>
</reference>